<protein>
    <submittedName>
        <fullName evidence="1">8655_t:CDS:1</fullName>
    </submittedName>
</protein>
<feature type="non-terminal residue" evidence="1">
    <location>
        <position position="1"/>
    </location>
</feature>
<sequence length="182" mass="20398">NPTEEPAILESFQIDSAKDKMESIASKSLASLSIVIEFIQYLLEELFLSGSQPLKSIKFFPSKTIVSSSIDIKRLANLFSQADSARKKLIIAKSEDKKLANKTASTQIYAKIKLYLTDISDEYLCVRTSKARKINKLFGFEYDSITLNKVKSKRITDQSCENEIALTIVNISANDPNSNDNF</sequence>
<feature type="non-terminal residue" evidence="1">
    <location>
        <position position="182"/>
    </location>
</feature>
<dbReference type="OrthoDB" id="2386115at2759"/>
<accession>A0A9W4T5Z0</accession>
<name>A0A9W4T5Z0_9GLOM</name>
<comment type="caution">
    <text evidence="1">The sequence shown here is derived from an EMBL/GenBank/DDBJ whole genome shotgun (WGS) entry which is preliminary data.</text>
</comment>
<dbReference type="Proteomes" id="UP001153678">
    <property type="component" value="Unassembled WGS sequence"/>
</dbReference>
<dbReference type="AlphaFoldDB" id="A0A9W4T5Z0"/>
<gene>
    <name evidence="1" type="ORF">FWILDA_LOCUS16329</name>
</gene>
<keyword evidence="2" id="KW-1185">Reference proteome</keyword>
<reference evidence="1" key="1">
    <citation type="submission" date="2022-08" db="EMBL/GenBank/DDBJ databases">
        <authorList>
            <person name="Kallberg Y."/>
            <person name="Tangrot J."/>
            <person name="Rosling A."/>
        </authorList>
    </citation>
    <scope>NUCLEOTIDE SEQUENCE</scope>
    <source>
        <strain evidence="1">Wild A</strain>
    </source>
</reference>
<evidence type="ECO:0000313" key="1">
    <source>
        <dbReference type="EMBL" id="CAI2193943.1"/>
    </source>
</evidence>
<proteinExistence type="predicted"/>
<dbReference type="EMBL" id="CAMKVN010010228">
    <property type="protein sequence ID" value="CAI2193943.1"/>
    <property type="molecule type" value="Genomic_DNA"/>
</dbReference>
<evidence type="ECO:0000313" key="2">
    <source>
        <dbReference type="Proteomes" id="UP001153678"/>
    </source>
</evidence>
<organism evidence="1 2">
    <name type="scientific">Funneliformis geosporum</name>
    <dbReference type="NCBI Taxonomy" id="1117311"/>
    <lineage>
        <taxon>Eukaryota</taxon>
        <taxon>Fungi</taxon>
        <taxon>Fungi incertae sedis</taxon>
        <taxon>Mucoromycota</taxon>
        <taxon>Glomeromycotina</taxon>
        <taxon>Glomeromycetes</taxon>
        <taxon>Glomerales</taxon>
        <taxon>Glomeraceae</taxon>
        <taxon>Funneliformis</taxon>
    </lineage>
</organism>